<feature type="compositionally biased region" description="Polar residues" evidence="1">
    <location>
        <begin position="102"/>
        <end position="111"/>
    </location>
</feature>
<reference evidence="4" key="1">
    <citation type="journal article" date="2017" name="Front. Plant Sci.">
        <title>Climate Clever Clovers: New Paradigm to Reduce the Environmental Footprint of Ruminants by Breeding Low Methanogenic Forages Utilizing Haplotype Variation.</title>
        <authorList>
            <person name="Kaur P."/>
            <person name="Appels R."/>
            <person name="Bayer P.E."/>
            <person name="Keeble-Gagnere G."/>
            <person name="Wang J."/>
            <person name="Hirakawa H."/>
            <person name="Shirasawa K."/>
            <person name="Vercoe P."/>
            <person name="Stefanova K."/>
            <person name="Durmic Z."/>
            <person name="Nichols P."/>
            <person name="Revell C."/>
            <person name="Isobe S.N."/>
            <person name="Edwards D."/>
            <person name="Erskine W."/>
        </authorList>
    </citation>
    <scope>NUCLEOTIDE SEQUENCE [LARGE SCALE GENOMIC DNA]</scope>
    <source>
        <strain evidence="4">cv. Daliak</strain>
    </source>
</reference>
<evidence type="ECO:0000313" key="3">
    <source>
        <dbReference type="EMBL" id="GAU35372.1"/>
    </source>
</evidence>
<feature type="compositionally biased region" description="Low complexity" evidence="1">
    <location>
        <begin position="86"/>
        <end position="98"/>
    </location>
</feature>
<dbReference type="SUPFAM" id="SSF101690">
    <property type="entry name" value="PAZ domain"/>
    <property type="match status" value="1"/>
</dbReference>
<keyword evidence="4" id="KW-1185">Reference proteome</keyword>
<name>A0A2Z6NFB5_TRISU</name>
<organism evidence="3 4">
    <name type="scientific">Trifolium subterraneum</name>
    <name type="common">Subterranean clover</name>
    <dbReference type="NCBI Taxonomy" id="3900"/>
    <lineage>
        <taxon>Eukaryota</taxon>
        <taxon>Viridiplantae</taxon>
        <taxon>Streptophyta</taxon>
        <taxon>Embryophyta</taxon>
        <taxon>Tracheophyta</taxon>
        <taxon>Spermatophyta</taxon>
        <taxon>Magnoliopsida</taxon>
        <taxon>eudicotyledons</taxon>
        <taxon>Gunneridae</taxon>
        <taxon>Pentapetalae</taxon>
        <taxon>rosids</taxon>
        <taxon>fabids</taxon>
        <taxon>Fabales</taxon>
        <taxon>Fabaceae</taxon>
        <taxon>Papilionoideae</taxon>
        <taxon>50 kb inversion clade</taxon>
        <taxon>NPAAA clade</taxon>
        <taxon>Hologalegina</taxon>
        <taxon>IRL clade</taxon>
        <taxon>Trifolieae</taxon>
        <taxon>Trifolium</taxon>
    </lineage>
</organism>
<feature type="compositionally biased region" description="Low complexity" evidence="1">
    <location>
        <begin position="121"/>
        <end position="132"/>
    </location>
</feature>
<feature type="compositionally biased region" description="Polar residues" evidence="1">
    <location>
        <begin position="15"/>
        <end position="26"/>
    </location>
</feature>
<feature type="region of interest" description="Disordered" evidence="1">
    <location>
        <begin position="86"/>
        <end position="111"/>
    </location>
</feature>
<dbReference type="InterPro" id="IPR036085">
    <property type="entry name" value="PAZ_dom_sf"/>
</dbReference>
<dbReference type="EMBL" id="DF973588">
    <property type="protein sequence ID" value="GAU35372.1"/>
    <property type="molecule type" value="Genomic_DNA"/>
</dbReference>
<protein>
    <recommendedName>
        <fullName evidence="2">Protein argonaute N-terminal domain-containing protein</fullName>
    </recommendedName>
</protein>
<evidence type="ECO:0000259" key="2">
    <source>
        <dbReference type="Pfam" id="PF16486"/>
    </source>
</evidence>
<dbReference type="PANTHER" id="PTHR22891">
    <property type="entry name" value="EUKARYOTIC TRANSLATION INITIATION FACTOR 2C"/>
    <property type="match status" value="1"/>
</dbReference>
<feature type="region of interest" description="Disordered" evidence="1">
    <location>
        <begin position="1"/>
        <end position="69"/>
    </location>
</feature>
<dbReference type="AlphaFoldDB" id="A0A2Z6NFB5"/>
<accession>A0A2Z6NFB5</accession>
<feature type="compositionally biased region" description="Gly residues" evidence="1">
    <location>
        <begin position="35"/>
        <end position="45"/>
    </location>
</feature>
<gene>
    <name evidence="3" type="ORF">TSUD_57210</name>
</gene>
<evidence type="ECO:0000313" key="4">
    <source>
        <dbReference type="Proteomes" id="UP000242715"/>
    </source>
</evidence>
<feature type="domain" description="Protein argonaute N-terminal" evidence="2">
    <location>
        <begin position="146"/>
        <end position="285"/>
    </location>
</feature>
<dbReference type="OrthoDB" id="10252740at2759"/>
<dbReference type="InterPro" id="IPR032474">
    <property type="entry name" value="Argonaute_N"/>
</dbReference>
<feature type="compositionally biased region" description="Low complexity" evidence="1">
    <location>
        <begin position="46"/>
        <end position="56"/>
    </location>
</feature>
<dbReference type="Proteomes" id="UP000242715">
    <property type="component" value="Unassembled WGS sequence"/>
</dbReference>
<feature type="region of interest" description="Disordered" evidence="1">
    <location>
        <begin position="121"/>
        <end position="140"/>
    </location>
</feature>
<evidence type="ECO:0000256" key="1">
    <source>
        <dbReference type="SAM" id="MobiDB-lite"/>
    </source>
</evidence>
<proteinExistence type="predicted"/>
<dbReference type="Pfam" id="PF16486">
    <property type="entry name" value="ArgoN"/>
    <property type="match status" value="1"/>
</dbReference>
<sequence>MSRRGGGNHSDNRRNQPQPSPALSHQSAVNAAGRGRVGGGRGSHGGHTVSSSSSPSVQPPASSPSPINTAASSIVAPVVHHPVHPSVAAPSAGSSSVPTLPSPATVSTEALTSEVQQKLSLQSASAPASQKAVRFPNRPGYGQLGRKVQVRANHFQLKVADKDLHHYDVSIAPEITSKKVSRDIINQLVKMHRESLLDNRIPAYDGRKSLFTAGPLPFTSKVFVVNLADEDRGSSSDSARKKREREFKVTIRFASKTDLVHLTQFLRRLQPDCPYETIQVLDVALRATPAEM</sequence>